<gene>
    <name evidence="2" type="ORF">VP01_6207g1</name>
</gene>
<evidence type="ECO:0000256" key="1">
    <source>
        <dbReference type="SAM" id="Phobius"/>
    </source>
</evidence>
<keyword evidence="1" id="KW-0472">Membrane</keyword>
<comment type="caution">
    <text evidence="2">The sequence shown here is derived from an EMBL/GenBank/DDBJ whole genome shotgun (WGS) entry which is preliminary data.</text>
</comment>
<name>A0A0L6UHG4_9BASI</name>
<accession>A0A0L6UHG4</accession>
<dbReference type="Proteomes" id="UP000037035">
    <property type="component" value="Unassembled WGS sequence"/>
</dbReference>
<organism evidence="2 3">
    <name type="scientific">Puccinia sorghi</name>
    <dbReference type="NCBI Taxonomy" id="27349"/>
    <lineage>
        <taxon>Eukaryota</taxon>
        <taxon>Fungi</taxon>
        <taxon>Dikarya</taxon>
        <taxon>Basidiomycota</taxon>
        <taxon>Pucciniomycotina</taxon>
        <taxon>Pucciniomycetes</taxon>
        <taxon>Pucciniales</taxon>
        <taxon>Pucciniaceae</taxon>
        <taxon>Puccinia</taxon>
    </lineage>
</organism>
<evidence type="ECO:0008006" key="4">
    <source>
        <dbReference type="Google" id="ProtNLM"/>
    </source>
</evidence>
<proteinExistence type="predicted"/>
<protein>
    <recommendedName>
        <fullName evidence="4">Peptidase A2 domain-containing protein</fullName>
    </recommendedName>
</protein>
<evidence type="ECO:0000313" key="3">
    <source>
        <dbReference type="Proteomes" id="UP000037035"/>
    </source>
</evidence>
<feature type="non-terminal residue" evidence="2">
    <location>
        <position position="1"/>
    </location>
</feature>
<dbReference type="EMBL" id="LAVV01011505">
    <property type="protein sequence ID" value="KNZ47707.1"/>
    <property type="molecule type" value="Genomic_DNA"/>
</dbReference>
<evidence type="ECO:0000313" key="2">
    <source>
        <dbReference type="EMBL" id="KNZ47707.1"/>
    </source>
</evidence>
<reference evidence="2 3" key="1">
    <citation type="submission" date="2015-08" db="EMBL/GenBank/DDBJ databases">
        <title>Next Generation Sequencing and Analysis of the Genome of Puccinia sorghi L Schw, the Causal Agent of Maize Common Rust.</title>
        <authorList>
            <person name="Rochi L."/>
            <person name="Burguener G."/>
            <person name="Darino M."/>
            <person name="Turjanski A."/>
            <person name="Kreff E."/>
            <person name="Dieguez M.J."/>
            <person name="Sacco F."/>
        </authorList>
    </citation>
    <scope>NUCLEOTIDE SEQUENCE [LARGE SCALE GENOMIC DNA]</scope>
    <source>
        <strain evidence="2 3">RO10H11247</strain>
    </source>
</reference>
<keyword evidence="1" id="KW-0812">Transmembrane</keyword>
<dbReference type="AlphaFoldDB" id="A0A0L6UHG4"/>
<keyword evidence="1" id="KW-1133">Transmembrane helix</keyword>
<keyword evidence="3" id="KW-1185">Reference proteome</keyword>
<feature type="transmembrane region" description="Helical" evidence="1">
    <location>
        <begin position="89"/>
        <end position="111"/>
    </location>
</feature>
<dbReference type="VEuPathDB" id="FungiDB:VP01_6207g1"/>
<sequence length="165" mass="18740">IRNDQNSIIFHIVSQNKDSTVYVAIGNPHRLLIDLLYHSEKRLGGLFDMGSDINLISEEAVSSMGIPKHLLKKPTRISLSLHNHTSTPILLQYFFTATLIDWVSVFVFLGVQFKNSSILQYFWVINATNQSEQLILQEFQDLFPADIPEISEEEESEGLLTDGSF</sequence>